<evidence type="ECO:0000313" key="6">
    <source>
        <dbReference type="EnsemblMetazoa" id="KAF7495016.1"/>
    </source>
</evidence>
<keyword evidence="5" id="KW-0808">Transferase</keyword>
<organism evidence="5">
    <name type="scientific">Sarcoptes scabiei</name>
    <name type="common">Itch mite</name>
    <name type="synonym">Acarus scabiei</name>
    <dbReference type="NCBI Taxonomy" id="52283"/>
    <lineage>
        <taxon>Eukaryota</taxon>
        <taxon>Metazoa</taxon>
        <taxon>Ecdysozoa</taxon>
        <taxon>Arthropoda</taxon>
        <taxon>Chelicerata</taxon>
        <taxon>Arachnida</taxon>
        <taxon>Acari</taxon>
        <taxon>Acariformes</taxon>
        <taxon>Sarcoptiformes</taxon>
        <taxon>Astigmata</taxon>
        <taxon>Psoroptidia</taxon>
        <taxon>Sarcoptoidea</taxon>
        <taxon>Sarcoptidae</taxon>
        <taxon>Sarcoptinae</taxon>
        <taxon>Sarcoptes</taxon>
    </lineage>
</organism>
<dbReference type="PANTHER" id="PTHR43969">
    <property type="entry name" value="GLUTATHIONE S TRANSFERASE D10, ISOFORM A-RELATED"/>
    <property type="match status" value="1"/>
</dbReference>
<dbReference type="EnsemblMetazoa" id="SSS_7737s_mrna">
    <property type="protein sequence ID" value="KAF7495016.1"/>
    <property type="gene ID" value="SSS_7737"/>
</dbReference>
<feature type="domain" description="GST C-terminal" evidence="4">
    <location>
        <begin position="123"/>
        <end position="248"/>
    </location>
</feature>
<feature type="domain" description="GST N-terminal" evidence="3">
    <location>
        <begin position="37"/>
        <end position="117"/>
    </location>
</feature>
<accession>A0A834VFJ5</accession>
<evidence type="ECO:0000313" key="5">
    <source>
        <dbReference type="EMBL" id="KAF7495016.1"/>
    </source>
</evidence>
<proteinExistence type="predicted"/>
<dbReference type="PROSITE" id="PS50405">
    <property type="entry name" value="GST_CTER"/>
    <property type="match status" value="1"/>
</dbReference>
<protein>
    <submittedName>
        <fullName evidence="5">Glutathione S-transferase D4</fullName>
    </submittedName>
</protein>
<dbReference type="InterPro" id="IPR040079">
    <property type="entry name" value="Glutathione_S-Trfase"/>
</dbReference>
<dbReference type="EMBL" id="WVUK01000050">
    <property type="protein sequence ID" value="KAF7495016.1"/>
    <property type="molecule type" value="Genomic_DNA"/>
</dbReference>
<dbReference type="SUPFAM" id="SSF52833">
    <property type="entry name" value="Thioredoxin-like"/>
    <property type="match status" value="1"/>
</dbReference>
<dbReference type="Proteomes" id="UP000070412">
    <property type="component" value="Unassembled WGS sequence"/>
</dbReference>
<dbReference type="GO" id="GO:0004364">
    <property type="term" value="F:glutathione transferase activity"/>
    <property type="evidence" value="ECO:0007669"/>
    <property type="project" value="TreeGrafter"/>
</dbReference>
<evidence type="ECO:0000313" key="7">
    <source>
        <dbReference type="Proteomes" id="UP000070412"/>
    </source>
</evidence>
<name>A0A834VFJ5_SARSC</name>
<keyword evidence="7" id="KW-1185">Reference proteome</keyword>
<dbReference type="SFLD" id="SFLDS00019">
    <property type="entry name" value="Glutathione_Transferase_(cytos"/>
    <property type="match status" value="1"/>
</dbReference>
<dbReference type="AlphaFoldDB" id="A0A834VFJ5"/>
<dbReference type="SUPFAM" id="SSF47616">
    <property type="entry name" value="GST C-terminal domain-like"/>
    <property type="match status" value="1"/>
</dbReference>
<dbReference type="PROSITE" id="PS50404">
    <property type="entry name" value="GST_NTER"/>
    <property type="match status" value="1"/>
</dbReference>
<evidence type="ECO:0000259" key="4">
    <source>
        <dbReference type="PROSITE" id="PS50405"/>
    </source>
</evidence>
<dbReference type="CDD" id="cd03177">
    <property type="entry name" value="GST_C_Delta_Epsilon"/>
    <property type="match status" value="1"/>
</dbReference>
<comment type="subunit">
    <text evidence="1">Homodimer.</text>
</comment>
<evidence type="ECO:0000256" key="1">
    <source>
        <dbReference type="ARBA" id="ARBA00011738"/>
    </source>
</evidence>
<feature type="compositionally biased region" description="Basic and acidic residues" evidence="2">
    <location>
        <begin position="348"/>
        <end position="375"/>
    </location>
</feature>
<dbReference type="PANTHER" id="PTHR43969:SF9">
    <property type="entry name" value="GLUTATHIONE S TRANSFERASE D10, ISOFORM A-RELATED"/>
    <property type="match status" value="1"/>
</dbReference>
<dbReference type="Pfam" id="PF13417">
    <property type="entry name" value="GST_N_3"/>
    <property type="match status" value="1"/>
</dbReference>
<reference evidence="5" key="2">
    <citation type="submission" date="2020-01" db="EMBL/GenBank/DDBJ databases">
        <authorList>
            <person name="Korhonen P.K.K."/>
            <person name="Guangxu M.G."/>
            <person name="Wang T.W."/>
            <person name="Stroehlein A.J.S."/>
            <person name="Young N.D."/>
            <person name="Ang C.-S.A."/>
            <person name="Fernando D.W.F."/>
            <person name="Lu H.L."/>
            <person name="Taylor S.T."/>
            <person name="Ehtesham M.E.M."/>
            <person name="Najaraj S.H.N."/>
            <person name="Harsha G.H.G."/>
            <person name="Madugundu A.M."/>
            <person name="Renuse S.R."/>
            <person name="Holt D.H."/>
            <person name="Pandey A.P."/>
            <person name="Papenfuss A.P."/>
            <person name="Gasser R.B.G."/>
            <person name="Fischer K.F."/>
        </authorList>
    </citation>
    <scope>NUCLEOTIDE SEQUENCE</scope>
    <source>
        <strain evidence="5">SSS_KF_BRIS2020</strain>
    </source>
</reference>
<dbReference type="FunFam" id="1.20.1050.10:FF:000007">
    <property type="entry name" value="Glutathione S-transferase 1-1"/>
    <property type="match status" value="1"/>
</dbReference>
<dbReference type="InterPro" id="IPR010987">
    <property type="entry name" value="Glutathione-S-Trfase_C-like"/>
</dbReference>
<dbReference type="InterPro" id="IPR036249">
    <property type="entry name" value="Thioredoxin-like_sf"/>
</dbReference>
<feature type="region of interest" description="Disordered" evidence="2">
    <location>
        <begin position="348"/>
        <end position="379"/>
    </location>
</feature>
<reference evidence="6" key="3">
    <citation type="submission" date="2022-06" db="UniProtKB">
        <authorList>
            <consortium name="EnsemblMetazoa"/>
        </authorList>
    </citation>
    <scope>IDENTIFICATION</scope>
</reference>
<dbReference type="InterPro" id="IPR004045">
    <property type="entry name" value="Glutathione_S-Trfase_N"/>
</dbReference>
<gene>
    <name evidence="5" type="ORF">SSS_7737</name>
</gene>
<dbReference type="SFLD" id="SFLDG00358">
    <property type="entry name" value="Main_(cytGST)"/>
    <property type="match status" value="1"/>
</dbReference>
<reference evidence="7" key="1">
    <citation type="journal article" date="2020" name="PLoS Negl. Trop. Dis.">
        <title>High-quality nuclear genome for Sarcoptes scabiei-A critical resource for a neglected parasite.</title>
        <authorList>
            <person name="Korhonen P.K."/>
            <person name="Gasser R.B."/>
            <person name="Ma G."/>
            <person name="Wang T."/>
            <person name="Stroehlein A.J."/>
            <person name="Young N.D."/>
            <person name="Ang C.S."/>
            <person name="Fernando D.D."/>
            <person name="Lu H.C."/>
            <person name="Taylor S."/>
            <person name="Reynolds S.L."/>
            <person name="Mofiz E."/>
            <person name="Najaraj S.H."/>
            <person name="Gowda H."/>
            <person name="Madugundu A."/>
            <person name="Renuse S."/>
            <person name="Holt D."/>
            <person name="Pandey A."/>
            <person name="Papenfuss A.T."/>
            <person name="Fischer K."/>
        </authorList>
    </citation>
    <scope>NUCLEOTIDE SEQUENCE [LARGE SCALE GENOMIC DNA]</scope>
</reference>
<dbReference type="InterPro" id="IPR036282">
    <property type="entry name" value="Glutathione-S-Trfase_C_sf"/>
</dbReference>
<dbReference type="OrthoDB" id="2309723at2759"/>
<evidence type="ECO:0000259" key="3">
    <source>
        <dbReference type="PROSITE" id="PS50404"/>
    </source>
</evidence>
<dbReference type="Gene3D" id="1.20.1050.10">
    <property type="match status" value="1"/>
</dbReference>
<sequence>MKSNLSVGMKNFIYSKSLKYMMAIYEKMTDLTINSSKPIIFYTSLITPECRSVRMLATHLNIPLREIKLQCYVDTRTEQFRKINPCHTLPVIDDDGFILWESRAIMQYLCNQYAPDSPLYPSDPQERANVDRLLNFDLKTLNHSIMALHYEFLFPSEYSSSRGEKLIAVTDGLTLLEIFLINKNYVACNHLTIADISILASVTLLEIAVEFDLSTYPNIWQWINRLRSELSYYDSLTKVAHDEMRALIQSVRDAHEEWSSPVHKCAFTPNGKDESKCIEEQQKQYNRLFDNHSERKDVARIMAAVCPTFRENSDNPDFEKQYSDNSIINPTSIERATSAHYKMDDHQISCNQKDNKNNKSDNRKNQKFRDDDSRKTNPMMKKIRLTIEPNTGQSFHLESMAGIQ</sequence>
<dbReference type="GO" id="GO:0006749">
    <property type="term" value="P:glutathione metabolic process"/>
    <property type="evidence" value="ECO:0007669"/>
    <property type="project" value="TreeGrafter"/>
</dbReference>
<evidence type="ECO:0000256" key="2">
    <source>
        <dbReference type="SAM" id="MobiDB-lite"/>
    </source>
</evidence>
<dbReference type="Gene3D" id="3.40.30.10">
    <property type="entry name" value="Glutaredoxin"/>
    <property type="match status" value="1"/>
</dbReference>